<comment type="caution">
    <text evidence="1">The sequence shown here is derived from an EMBL/GenBank/DDBJ whole genome shotgun (WGS) entry which is preliminary data.</text>
</comment>
<name>A0A5C5Y126_9PLAN</name>
<accession>A0A5C5Y126</accession>
<proteinExistence type="predicted"/>
<gene>
    <name evidence="1" type="ORF">Pan14r_05770</name>
</gene>
<dbReference type="AlphaFoldDB" id="A0A5C5Y126"/>
<reference evidence="1 2" key="1">
    <citation type="submission" date="2019-02" db="EMBL/GenBank/DDBJ databases">
        <title>Deep-cultivation of Planctomycetes and their phenomic and genomic characterization uncovers novel biology.</title>
        <authorList>
            <person name="Wiegand S."/>
            <person name="Jogler M."/>
            <person name="Boedeker C."/>
            <person name="Pinto D."/>
            <person name="Vollmers J."/>
            <person name="Rivas-Marin E."/>
            <person name="Kohn T."/>
            <person name="Peeters S.H."/>
            <person name="Heuer A."/>
            <person name="Rast P."/>
            <person name="Oberbeckmann S."/>
            <person name="Bunk B."/>
            <person name="Jeske O."/>
            <person name="Meyerdierks A."/>
            <person name="Storesund J.E."/>
            <person name="Kallscheuer N."/>
            <person name="Luecker S."/>
            <person name="Lage O.M."/>
            <person name="Pohl T."/>
            <person name="Merkel B.J."/>
            <person name="Hornburger P."/>
            <person name="Mueller R.-W."/>
            <person name="Bruemmer F."/>
            <person name="Labrenz M."/>
            <person name="Spormann A.M."/>
            <person name="Op Den Camp H."/>
            <person name="Overmann J."/>
            <person name="Amann R."/>
            <person name="Jetten M.S.M."/>
            <person name="Mascher T."/>
            <person name="Medema M.H."/>
            <person name="Devos D.P."/>
            <person name="Kaster A.-K."/>
            <person name="Ovreas L."/>
            <person name="Rohde M."/>
            <person name="Galperin M.Y."/>
            <person name="Jogler C."/>
        </authorList>
    </citation>
    <scope>NUCLEOTIDE SEQUENCE [LARGE SCALE GENOMIC DNA]</scope>
    <source>
        <strain evidence="1 2">Pan14r</strain>
    </source>
</reference>
<dbReference type="Proteomes" id="UP000317238">
    <property type="component" value="Unassembled WGS sequence"/>
</dbReference>
<dbReference type="RefSeq" id="WP_261342799.1">
    <property type="nucleotide sequence ID" value="NZ_SJPL01000001.1"/>
</dbReference>
<keyword evidence="2" id="KW-1185">Reference proteome</keyword>
<protein>
    <submittedName>
        <fullName evidence="1">Uncharacterized protein</fullName>
    </submittedName>
</protein>
<organism evidence="1 2">
    <name type="scientific">Crateriforma conspicua</name>
    <dbReference type="NCBI Taxonomy" id="2527996"/>
    <lineage>
        <taxon>Bacteria</taxon>
        <taxon>Pseudomonadati</taxon>
        <taxon>Planctomycetota</taxon>
        <taxon>Planctomycetia</taxon>
        <taxon>Planctomycetales</taxon>
        <taxon>Planctomycetaceae</taxon>
        <taxon>Crateriforma</taxon>
    </lineage>
</organism>
<evidence type="ECO:0000313" key="1">
    <source>
        <dbReference type="EMBL" id="TWT68333.1"/>
    </source>
</evidence>
<dbReference type="EMBL" id="SJPL01000001">
    <property type="protein sequence ID" value="TWT68333.1"/>
    <property type="molecule type" value="Genomic_DNA"/>
</dbReference>
<evidence type="ECO:0000313" key="2">
    <source>
        <dbReference type="Proteomes" id="UP000317238"/>
    </source>
</evidence>
<sequence>MADDTHIKIPRLFKIEDFADVDPDGDIAQNEGRLRQALHWKE</sequence>